<sequence>MVQALSEGFNYSIVQAPVLCSQHYKLRPSCFARNMGILLWAVLTTMFLYIIWNISSLARYYLKFTIFIFISLIFATVPIPLMFLKPRDSRNALLPAWALRTSAWILGLKYEIKGKENIIKDSGCVVLINHQSALDLIILAQLWPIMDNCTVISKKEVFYLWPFGLASWLWGTIFIDRLNPEKAQSIVNKTGKTIRHRKARVLMFPEGTRSMKEKLLPFKKGAFHLAVASQCPLQPVIVDQYTFLGKHRFDEGSITITILPGIPTAGMTQDDVPMLTEKAYTVMAKFMEERKVEVSKKTM</sequence>
<evidence type="ECO:0000256" key="5">
    <source>
        <dbReference type="RuleBase" id="RU361267"/>
    </source>
</evidence>
<comment type="catalytic activity">
    <reaction evidence="5">
        <text>a 1-acyl-sn-glycero-3-phosphate + an acyl-CoA = a 1,2-diacyl-sn-glycero-3-phosphate + CoA</text>
        <dbReference type="Rhea" id="RHEA:19709"/>
        <dbReference type="ChEBI" id="CHEBI:57287"/>
        <dbReference type="ChEBI" id="CHEBI:57970"/>
        <dbReference type="ChEBI" id="CHEBI:58342"/>
        <dbReference type="ChEBI" id="CHEBI:58608"/>
        <dbReference type="EC" id="2.3.1.51"/>
    </reaction>
</comment>
<dbReference type="AlphaFoldDB" id="A0A5N4B7T6"/>
<evidence type="ECO:0000259" key="7">
    <source>
        <dbReference type="SMART" id="SM00563"/>
    </source>
</evidence>
<evidence type="ECO:0000256" key="2">
    <source>
        <dbReference type="ARBA" id="ARBA00008655"/>
    </source>
</evidence>
<keyword evidence="5" id="KW-0594">Phospholipid biosynthesis</keyword>
<keyword evidence="5" id="KW-0444">Lipid biosynthesis</keyword>
<dbReference type="GO" id="GO:0016020">
    <property type="term" value="C:membrane"/>
    <property type="evidence" value="ECO:0007669"/>
    <property type="project" value="InterPro"/>
</dbReference>
<dbReference type="FunCoup" id="A0A5N4B7T6">
    <property type="interactions" value="596"/>
</dbReference>
<feature type="transmembrane region" description="Helical" evidence="6">
    <location>
        <begin position="60"/>
        <end position="84"/>
    </location>
</feature>
<feature type="domain" description="Phospholipid/glycerol acyltransferase" evidence="7">
    <location>
        <begin position="124"/>
        <end position="241"/>
    </location>
</feature>
<dbReference type="EC" id="2.3.1.51" evidence="5"/>
<dbReference type="EMBL" id="VVIM01000001">
    <property type="protein sequence ID" value="KAB0805665.1"/>
    <property type="molecule type" value="Genomic_DNA"/>
</dbReference>
<comment type="domain">
    <text evidence="5">The HXXXXD motif is essential for acyltransferase activity and may constitute the binding site for the phosphate moiety of the glycerol-3-phosphate.</text>
</comment>
<reference evidence="8 9" key="1">
    <citation type="journal article" date="2018" name="Elife">
        <title>Firefly genomes illuminate parallel origins of bioluminescence in beetles.</title>
        <authorList>
            <person name="Fallon T.R."/>
            <person name="Lower S.E."/>
            <person name="Chang C.H."/>
            <person name="Bessho-Uehara M."/>
            <person name="Martin G.J."/>
            <person name="Bewick A.J."/>
            <person name="Behringer M."/>
            <person name="Debat H.J."/>
            <person name="Wong I."/>
            <person name="Day J.C."/>
            <person name="Suvorov A."/>
            <person name="Silva C.J."/>
            <person name="Stanger-Hall K.F."/>
            <person name="Hall D.W."/>
            <person name="Schmitz R.J."/>
            <person name="Nelson D.R."/>
            <person name="Lewis S.M."/>
            <person name="Shigenobu S."/>
            <person name="Bybee S.M."/>
            <person name="Larracuente A.M."/>
            <person name="Oba Y."/>
            <person name="Weng J.K."/>
        </authorList>
    </citation>
    <scope>NUCLEOTIDE SEQUENCE [LARGE SCALE GENOMIC DNA]</scope>
    <source>
        <strain evidence="8">1611_PpyrPB1</strain>
        <tissue evidence="8">Whole body</tissue>
    </source>
</reference>
<dbReference type="GO" id="GO:0006654">
    <property type="term" value="P:phosphatidic acid biosynthetic process"/>
    <property type="evidence" value="ECO:0007669"/>
    <property type="project" value="TreeGrafter"/>
</dbReference>
<dbReference type="SUPFAM" id="SSF69593">
    <property type="entry name" value="Glycerol-3-phosphate (1)-acyltransferase"/>
    <property type="match status" value="1"/>
</dbReference>
<dbReference type="InParanoid" id="A0A5N4B7T6"/>
<keyword evidence="4 5" id="KW-0012">Acyltransferase</keyword>
<evidence type="ECO:0000256" key="4">
    <source>
        <dbReference type="ARBA" id="ARBA00023315"/>
    </source>
</evidence>
<dbReference type="SMART" id="SM00563">
    <property type="entry name" value="PlsC"/>
    <property type="match status" value="1"/>
</dbReference>
<organism evidence="8 9">
    <name type="scientific">Photinus pyralis</name>
    <name type="common">Common eastern firefly</name>
    <name type="synonym">Lampyris pyralis</name>
    <dbReference type="NCBI Taxonomy" id="7054"/>
    <lineage>
        <taxon>Eukaryota</taxon>
        <taxon>Metazoa</taxon>
        <taxon>Ecdysozoa</taxon>
        <taxon>Arthropoda</taxon>
        <taxon>Hexapoda</taxon>
        <taxon>Insecta</taxon>
        <taxon>Pterygota</taxon>
        <taxon>Neoptera</taxon>
        <taxon>Endopterygota</taxon>
        <taxon>Coleoptera</taxon>
        <taxon>Polyphaga</taxon>
        <taxon>Elateriformia</taxon>
        <taxon>Elateroidea</taxon>
        <taxon>Lampyridae</taxon>
        <taxon>Lampyrinae</taxon>
        <taxon>Photinus</taxon>
    </lineage>
</organism>
<evidence type="ECO:0000256" key="3">
    <source>
        <dbReference type="ARBA" id="ARBA00022679"/>
    </source>
</evidence>
<dbReference type="Pfam" id="PF01553">
    <property type="entry name" value="Acyltransferase"/>
    <property type="match status" value="1"/>
</dbReference>
<evidence type="ECO:0000256" key="1">
    <source>
        <dbReference type="ARBA" id="ARBA00004728"/>
    </source>
</evidence>
<proteinExistence type="inferred from homology"/>
<keyword evidence="3 5" id="KW-0808">Transferase</keyword>
<comment type="pathway">
    <text evidence="1">Phospholipid metabolism; CDP-diacylglycerol biosynthesis; CDP-diacylglycerol from sn-glycerol 3-phosphate: step 2/3.</text>
</comment>
<dbReference type="Proteomes" id="UP000327044">
    <property type="component" value="Unassembled WGS sequence"/>
</dbReference>
<dbReference type="InterPro" id="IPR002123">
    <property type="entry name" value="Plipid/glycerol_acylTrfase"/>
</dbReference>
<comment type="similarity">
    <text evidence="2 5">Belongs to the 1-acyl-sn-glycerol-3-phosphate acyltransferase family.</text>
</comment>
<keyword evidence="6" id="KW-0472">Membrane</keyword>
<dbReference type="PANTHER" id="PTHR10434:SF11">
    <property type="entry name" value="1-ACYL-SN-GLYCEROL-3-PHOSPHATE ACYLTRANSFERASE"/>
    <property type="match status" value="1"/>
</dbReference>
<protein>
    <recommendedName>
        <fullName evidence="5">1-acyl-sn-glycerol-3-phosphate acyltransferase</fullName>
        <ecNumber evidence="5">2.3.1.51</ecNumber>
    </recommendedName>
</protein>
<evidence type="ECO:0000313" key="9">
    <source>
        <dbReference type="Proteomes" id="UP000327044"/>
    </source>
</evidence>
<keyword evidence="5" id="KW-1208">Phospholipid metabolism</keyword>
<dbReference type="GO" id="GO:0005783">
    <property type="term" value="C:endoplasmic reticulum"/>
    <property type="evidence" value="ECO:0007669"/>
    <property type="project" value="TreeGrafter"/>
</dbReference>
<dbReference type="NCBIfam" id="TIGR00530">
    <property type="entry name" value="AGP_acyltrn"/>
    <property type="match status" value="1"/>
</dbReference>
<accession>A0A5N4B7T6</accession>
<keyword evidence="5" id="KW-0443">Lipid metabolism</keyword>
<dbReference type="InterPro" id="IPR004552">
    <property type="entry name" value="AGP_acyltrans"/>
</dbReference>
<keyword evidence="9" id="KW-1185">Reference proteome</keyword>
<keyword evidence="6" id="KW-0812">Transmembrane</keyword>
<evidence type="ECO:0000313" key="8">
    <source>
        <dbReference type="EMBL" id="KAB0805665.1"/>
    </source>
</evidence>
<keyword evidence="6" id="KW-1133">Transmembrane helix</keyword>
<name>A0A5N4B7T6_PHOPY</name>
<feature type="transmembrane region" description="Helical" evidence="6">
    <location>
        <begin position="35"/>
        <end position="54"/>
    </location>
</feature>
<evidence type="ECO:0000256" key="6">
    <source>
        <dbReference type="SAM" id="Phobius"/>
    </source>
</evidence>
<comment type="caution">
    <text evidence="8">The sequence shown here is derived from an EMBL/GenBank/DDBJ whole genome shotgun (WGS) entry which is preliminary data.</text>
</comment>
<dbReference type="PANTHER" id="PTHR10434">
    <property type="entry name" value="1-ACYL-SN-GLYCEROL-3-PHOSPHATE ACYLTRANSFERASE"/>
    <property type="match status" value="1"/>
</dbReference>
<gene>
    <name evidence="8" type="ORF">PPYR_02635</name>
</gene>
<dbReference type="CDD" id="cd07989">
    <property type="entry name" value="LPLAT_AGPAT-like"/>
    <property type="match status" value="1"/>
</dbReference>
<dbReference type="GO" id="GO:0003841">
    <property type="term" value="F:1-acylglycerol-3-phosphate O-acyltransferase activity"/>
    <property type="evidence" value="ECO:0007669"/>
    <property type="project" value="UniProtKB-UniRule"/>
</dbReference>